<dbReference type="InterPro" id="IPR042097">
    <property type="entry name" value="Aminopeptidase_N-like_N_sf"/>
</dbReference>
<keyword evidence="3" id="KW-0031">Aminopeptidase</keyword>
<feature type="domain" description="Peptidase M1 membrane alanine aminopeptidase" evidence="10">
    <location>
        <begin position="232"/>
        <end position="445"/>
    </location>
</feature>
<dbReference type="Gene3D" id="1.25.50.10">
    <property type="entry name" value="Peptidase M1, alanyl aminopeptidase, C-terminal domain"/>
    <property type="match status" value="1"/>
</dbReference>
<keyword evidence="5" id="KW-0479">Metal-binding</keyword>
<dbReference type="Pfam" id="PF01433">
    <property type="entry name" value="Peptidase_M1"/>
    <property type="match status" value="1"/>
</dbReference>
<feature type="domain" description="Peptidase M1 alanyl aminopeptidase C-terminal" evidence="12">
    <location>
        <begin position="606"/>
        <end position="928"/>
    </location>
</feature>
<sequence>MIIQTPQTVYLKDYRPPSFLIDKVDLKIDLGDEWSTVKTLLSFRCNPESVDNSKTLMLDGQNMELISIHLDQLKLTQKEYQVDDSHLTIPDVPESFVLETEVRIQPQNNTALEGLYKSSKMFCTQCESEGFRKITYFLDRPDVMSIYSTTISADAELYPIMLSNGNPTDSGKLTDGRHWVKWEDPFPKPAYLFALVAGNLLHIEDSFTTASGREVTLRIYVEAENIEYCGHAMRSLKESMLWDEERFGREYDLDLFMIVAVNDFNMGAMENKGLNIFNSKLILASQDTATDTDFCNIQGVVGHEYFHNWSGNRVTCRDWFQLSLKEGFTVFRDQEFSSDLNSRAVQRIADVDRLRTHQFPEDDGPMSHPIRPDSYMEINNFYTRTVYEKGAEVVRMIYNLLGRDGFRKGTDLYFDRHDGQAVTCDNFVEAMEDANGVDLKQFKRWYSQSGTPELHISGTHDPEAKTFKLSVRQSCPDTVGQKGFGERIMLGDESWVSSSSVNNLQSKTQTQNSNLQTQHSKLKSQHSFQKQPFHIPFALALLSSEGQALPLKVKGKLNGNTPETQVLELRNETETYVFEDVPEAPIPSLLQGFSAPVKLHFDYDNDQLAFLLANDSDEFNRWEAGQQLMIRVSLEQIQRFQNKDALKLPSELVEAFRSLLNQTEEGDSALLALALSFPSEPYLGEHMEIIDVDAIHEARKFLRTELVKKLQSEFAETYNRFQQKGSFNLDPESMGRRRLKNVCLGYLSELETPEIRELVQTQFRECGNMTDVVGSLGVLTHLDCPERESAFSEFEAKWQNNTVVMDKWFSLQAMSHLPKTLENVRKLTRHPAYDAKNPNKIRALVSAFSRLNQLRFHTADGSGYDFLADQVLKLDPLNPQTAARLVGVFNNWQKYDETHKIKMNDQLQRIVKTPKLSGDVFEIVSKALGRTP</sequence>
<dbReference type="InterPro" id="IPR012779">
    <property type="entry name" value="Peptidase_M1_pepN"/>
</dbReference>
<evidence type="ECO:0000259" key="11">
    <source>
        <dbReference type="Pfam" id="PF11940"/>
    </source>
</evidence>
<evidence type="ECO:0000256" key="2">
    <source>
        <dbReference type="ARBA" id="ARBA00010136"/>
    </source>
</evidence>
<feature type="domain" description="Aminopeptidase N-like N-terminal" evidence="13">
    <location>
        <begin position="24"/>
        <end position="192"/>
    </location>
</feature>
<dbReference type="InterPro" id="IPR045357">
    <property type="entry name" value="Aminopeptidase_N-like_N"/>
</dbReference>
<dbReference type="SUPFAM" id="SSF63737">
    <property type="entry name" value="Leukotriene A4 hydrolase N-terminal domain"/>
    <property type="match status" value="1"/>
</dbReference>
<organism evidence="14">
    <name type="scientific">marine metagenome</name>
    <dbReference type="NCBI Taxonomy" id="408172"/>
    <lineage>
        <taxon>unclassified sequences</taxon>
        <taxon>metagenomes</taxon>
        <taxon>ecological metagenomes</taxon>
    </lineage>
</organism>
<dbReference type="InterPro" id="IPR001930">
    <property type="entry name" value="Peptidase_M1"/>
</dbReference>
<dbReference type="CDD" id="cd09600">
    <property type="entry name" value="M1_APN"/>
    <property type="match status" value="1"/>
</dbReference>
<dbReference type="Gene3D" id="2.60.40.1730">
    <property type="entry name" value="tricorn interacting facor f3 domain"/>
    <property type="match status" value="1"/>
</dbReference>
<evidence type="ECO:0000256" key="6">
    <source>
        <dbReference type="ARBA" id="ARBA00022801"/>
    </source>
</evidence>
<reference evidence="14" key="1">
    <citation type="submission" date="2018-05" db="EMBL/GenBank/DDBJ databases">
        <authorList>
            <person name="Lanie J.A."/>
            <person name="Ng W.-L."/>
            <person name="Kazmierczak K.M."/>
            <person name="Andrzejewski T.M."/>
            <person name="Davidsen T.M."/>
            <person name="Wayne K.J."/>
            <person name="Tettelin H."/>
            <person name="Glass J.I."/>
            <person name="Rusch D."/>
            <person name="Podicherti R."/>
            <person name="Tsui H.-C.T."/>
            <person name="Winkler M.E."/>
        </authorList>
    </citation>
    <scope>NUCLEOTIDE SEQUENCE</scope>
</reference>
<accession>A0A381NGC9</accession>
<dbReference type="GO" id="GO:0004177">
    <property type="term" value="F:aminopeptidase activity"/>
    <property type="evidence" value="ECO:0007669"/>
    <property type="project" value="UniProtKB-KW"/>
</dbReference>
<evidence type="ECO:0000259" key="10">
    <source>
        <dbReference type="Pfam" id="PF01433"/>
    </source>
</evidence>
<dbReference type="AlphaFoldDB" id="A0A381NGC9"/>
<dbReference type="GO" id="GO:0008270">
    <property type="term" value="F:zinc ion binding"/>
    <property type="evidence" value="ECO:0007669"/>
    <property type="project" value="InterPro"/>
</dbReference>
<dbReference type="Pfam" id="PF17432">
    <property type="entry name" value="DUF3458_C"/>
    <property type="match status" value="1"/>
</dbReference>
<keyword evidence="7" id="KW-0862">Zinc</keyword>
<gene>
    <name evidence="14" type="ORF">METZ01_LOCUS6489</name>
</gene>
<feature type="domain" description="Peptidase M1 alanyl aminopeptidase Ig-like fold" evidence="11">
    <location>
        <begin position="509"/>
        <end position="601"/>
    </location>
</feature>
<dbReference type="FunFam" id="2.60.40.1730:FF:000005">
    <property type="entry name" value="Aminopeptidase N"/>
    <property type="match status" value="1"/>
</dbReference>
<dbReference type="Gene3D" id="2.60.40.1840">
    <property type="match status" value="1"/>
</dbReference>
<proteinExistence type="inferred from homology"/>
<evidence type="ECO:0000256" key="7">
    <source>
        <dbReference type="ARBA" id="ARBA00022833"/>
    </source>
</evidence>
<dbReference type="GO" id="GO:0008237">
    <property type="term" value="F:metallopeptidase activity"/>
    <property type="evidence" value="ECO:0007669"/>
    <property type="project" value="UniProtKB-KW"/>
</dbReference>
<dbReference type="Gene3D" id="1.10.390.10">
    <property type="entry name" value="Neutral Protease Domain 2"/>
    <property type="match status" value="1"/>
</dbReference>
<evidence type="ECO:0000256" key="8">
    <source>
        <dbReference type="ARBA" id="ARBA00023049"/>
    </source>
</evidence>
<evidence type="ECO:0000256" key="4">
    <source>
        <dbReference type="ARBA" id="ARBA00022670"/>
    </source>
</evidence>
<dbReference type="NCBIfam" id="TIGR02414">
    <property type="entry name" value="pepN_proteo"/>
    <property type="match status" value="1"/>
</dbReference>
<dbReference type="PRINTS" id="PR00756">
    <property type="entry name" value="ALADIPTASE"/>
</dbReference>
<dbReference type="InterPro" id="IPR037144">
    <property type="entry name" value="Peptidase_M1_pepN_C_sf"/>
</dbReference>
<evidence type="ECO:0000256" key="3">
    <source>
        <dbReference type="ARBA" id="ARBA00022438"/>
    </source>
</evidence>
<dbReference type="InterPro" id="IPR024601">
    <property type="entry name" value="Peptidase_M1_pepN_C"/>
</dbReference>
<keyword evidence="6" id="KW-0378">Hydrolase</keyword>
<keyword evidence="8" id="KW-0482">Metalloprotease</keyword>
<evidence type="ECO:0000313" key="14">
    <source>
        <dbReference type="EMBL" id="SUZ53635.1"/>
    </source>
</evidence>
<dbReference type="InterPro" id="IPR027268">
    <property type="entry name" value="Peptidase_M4/M1_CTD_sf"/>
</dbReference>
<evidence type="ECO:0000256" key="5">
    <source>
        <dbReference type="ARBA" id="ARBA00022723"/>
    </source>
</evidence>
<dbReference type="GO" id="GO:0006508">
    <property type="term" value="P:proteolysis"/>
    <property type="evidence" value="ECO:0007669"/>
    <property type="project" value="UniProtKB-KW"/>
</dbReference>
<evidence type="ECO:0000259" key="12">
    <source>
        <dbReference type="Pfam" id="PF17432"/>
    </source>
</evidence>
<evidence type="ECO:0000256" key="1">
    <source>
        <dbReference type="ARBA" id="ARBA00001947"/>
    </source>
</evidence>
<dbReference type="SUPFAM" id="SSF55486">
    <property type="entry name" value="Metalloproteases ('zincins'), catalytic domain"/>
    <property type="match status" value="1"/>
</dbReference>
<dbReference type="FunFam" id="1.10.390.10:FF:000002">
    <property type="entry name" value="Aminopeptidase N"/>
    <property type="match status" value="1"/>
</dbReference>
<evidence type="ECO:0000256" key="9">
    <source>
        <dbReference type="SAM" id="MobiDB-lite"/>
    </source>
</evidence>
<comment type="cofactor">
    <cofactor evidence="1">
        <name>Zn(2+)</name>
        <dbReference type="ChEBI" id="CHEBI:29105"/>
    </cofactor>
</comment>
<dbReference type="InterPro" id="IPR014782">
    <property type="entry name" value="Peptidase_M1_dom"/>
</dbReference>
<comment type="similarity">
    <text evidence="2">Belongs to the peptidase M1 family.</text>
</comment>
<dbReference type="EMBL" id="UINC01000340">
    <property type="protein sequence ID" value="SUZ53635.1"/>
    <property type="molecule type" value="Genomic_DNA"/>
</dbReference>
<dbReference type="Pfam" id="PF11940">
    <property type="entry name" value="DUF3458"/>
    <property type="match status" value="1"/>
</dbReference>
<dbReference type="InterPro" id="IPR035414">
    <property type="entry name" value="Peptidase_M1_pepN_Ig-like"/>
</dbReference>
<dbReference type="PANTHER" id="PTHR46322:SF1">
    <property type="entry name" value="PUROMYCIN-SENSITIVE AMINOPEPTIDASE"/>
    <property type="match status" value="1"/>
</dbReference>
<dbReference type="Gene3D" id="3.30.2010.30">
    <property type="match status" value="1"/>
</dbReference>
<dbReference type="PANTHER" id="PTHR46322">
    <property type="entry name" value="PUROMYCIN-SENSITIVE AMINOPEPTIDASE"/>
    <property type="match status" value="1"/>
</dbReference>
<dbReference type="InterPro" id="IPR038438">
    <property type="entry name" value="PepN_Ig-like_sf"/>
</dbReference>
<name>A0A381NGC9_9ZZZZ</name>
<dbReference type="Pfam" id="PF17900">
    <property type="entry name" value="Peptidase_M1_N"/>
    <property type="match status" value="1"/>
</dbReference>
<dbReference type="FunFam" id="3.30.2010.30:FF:000002">
    <property type="entry name" value="Putative aminopeptidase N"/>
    <property type="match status" value="1"/>
</dbReference>
<evidence type="ECO:0008006" key="15">
    <source>
        <dbReference type="Google" id="ProtNLM"/>
    </source>
</evidence>
<protein>
    <recommendedName>
        <fullName evidence="15">Aminopeptidase N</fullName>
    </recommendedName>
</protein>
<evidence type="ECO:0000259" key="13">
    <source>
        <dbReference type="Pfam" id="PF17900"/>
    </source>
</evidence>
<feature type="region of interest" description="Disordered" evidence="9">
    <location>
        <begin position="500"/>
        <end position="523"/>
    </location>
</feature>
<keyword evidence="4" id="KW-0645">Protease</keyword>